<gene>
    <name evidence="5" type="ORF">ACFYTF_28045</name>
</gene>
<dbReference type="SUPFAM" id="SSF53335">
    <property type="entry name" value="S-adenosyl-L-methionine-dependent methyltransferases"/>
    <property type="match status" value="1"/>
</dbReference>
<accession>A0ABW6PW92</accession>
<evidence type="ECO:0000313" key="6">
    <source>
        <dbReference type="Proteomes" id="UP001601444"/>
    </source>
</evidence>
<dbReference type="PANTHER" id="PTHR32319:SF0">
    <property type="entry name" value="BACTERIAL HEMOLYSIN-LIKE PROTEIN"/>
    <property type="match status" value="1"/>
</dbReference>
<comment type="caution">
    <text evidence="5">The sequence shown here is derived from an EMBL/GenBank/DDBJ whole genome shotgun (WGS) entry which is preliminary data.</text>
</comment>
<dbReference type="Pfam" id="PF01728">
    <property type="entry name" value="FtsJ"/>
    <property type="match status" value="1"/>
</dbReference>
<dbReference type="PIRSF" id="PIRSF005578">
    <property type="entry name" value="TlyA"/>
    <property type="match status" value="1"/>
</dbReference>
<keyword evidence="5" id="KW-0808">Transferase</keyword>
<evidence type="ECO:0000256" key="2">
    <source>
        <dbReference type="ARBA" id="ARBA00029460"/>
    </source>
</evidence>
<evidence type="ECO:0000259" key="4">
    <source>
        <dbReference type="SMART" id="SM00363"/>
    </source>
</evidence>
<protein>
    <submittedName>
        <fullName evidence="5">TlyA family RNA methyltransferase</fullName>
    </submittedName>
</protein>
<dbReference type="GO" id="GO:0032259">
    <property type="term" value="P:methylation"/>
    <property type="evidence" value="ECO:0007669"/>
    <property type="project" value="UniProtKB-KW"/>
</dbReference>
<keyword evidence="6" id="KW-1185">Reference proteome</keyword>
<evidence type="ECO:0000256" key="1">
    <source>
        <dbReference type="ARBA" id="ARBA00022884"/>
    </source>
</evidence>
<dbReference type="PROSITE" id="PS50889">
    <property type="entry name" value="S4"/>
    <property type="match status" value="1"/>
</dbReference>
<dbReference type="InterPro" id="IPR029063">
    <property type="entry name" value="SAM-dependent_MTases_sf"/>
</dbReference>
<dbReference type="CDD" id="cd02440">
    <property type="entry name" value="AdoMet_MTases"/>
    <property type="match status" value="1"/>
</dbReference>
<dbReference type="InterPro" id="IPR036986">
    <property type="entry name" value="S4_RNA-bd_sf"/>
</dbReference>
<dbReference type="InterPro" id="IPR002877">
    <property type="entry name" value="RNA_MeTrfase_FtsJ_dom"/>
</dbReference>
<feature type="domain" description="RNA-binding S4" evidence="4">
    <location>
        <begin position="5"/>
        <end position="69"/>
    </location>
</feature>
<evidence type="ECO:0000313" key="5">
    <source>
        <dbReference type="EMBL" id="MFF0546695.1"/>
    </source>
</evidence>
<dbReference type="InterPro" id="IPR047048">
    <property type="entry name" value="TlyA"/>
</dbReference>
<keyword evidence="1 3" id="KW-0694">RNA-binding</keyword>
<name>A0ABW6PW92_9NOCA</name>
<dbReference type="EMBL" id="JBIAMX010000024">
    <property type="protein sequence ID" value="MFF0546695.1"/>
    <property type="molecule type" value="Genomic_DNA"/>
</dbReference>
<organism evidence="5 6">
    <name type="scientific">Nocardia thailandica</name>
    <dbReference type="NCBI Taxonomy" id="257275"/>
    <lineage>
        <taxon>Bacteria</taxon>
        <taxon>Bacillati</taxon>
        <taxon>Actinomycetota</taxon>
        <taxon>Actinomycetes</taxon>
        <taxon>Mycobacteriales</taxon>
        <taxon>Nocardiaceae</taxon>
        <taxon>Nocardia</taxon>
    </lineage>
</organism>
<evidence type="ECO:0000256" key="3">
    <source>
        <dbReference type="PROSITE-ProRule" id="PRU00182"/>
    </source>
</evidence>
<dbReference type="NCBIfam" id="TIGR00478">
    <property type="entry name" value="tly"/>
    <property type="match status" value="1"/>
</dbReference>
<dbReference type="InterPro" id="IPR004538">
    <property type="entry name" value="Hemolysin_A/TlyA"/>
</dbReference>
<keyword evidence="5" id="KW-0489">Methyltransferase</keyword>
<sequence length="273" mass="28259">MARRARVDAELVRRGLARSREHAVELIGAGRVLIAGTVATKPATAVEAGTPLIVRTEPDEVQWASRGAHKLLGALAAFEPAGLDVAGRRCLDAGASTGGFTDVLLARGAAEVVAVDVGYGQLIWRLQNDERVRVHDRTNVRNITPETIGGTVDAVVGDLSFISLALVLPALAACAADGADLLPMVKPQFEVGKERVGSGGVVRDPALRAEVVREVAAAAAGLGLSTLGVVASPLPGPSGNVEYFLWLRKDGAAGYDAEQVAALVARAVEEGPQ</sequence>
<dbReference type="Proteomes" id="UP001601444">
    <property type="component" value="Unassembled WGS sequence"/>
</dbReference>
<dbReference type="InterPro" id="IPR002942">
    <property type="entry name" value="S4_RNA-bd"/>
</dbReference>
<comment type="similarity">
    <text evidence="2">Belongs to the TlyA family.</text>
</comment>
<proteinExistence type="inferred from homology"/>
<dbReference type="SUPFAM" id="SSF55174">
    <property type="entry name" value="Alpha-L RNA-binding motif"/>
    <property type="match status" value="1"/>
</dbReference>
<dbReference type="GO" id="GO:0008168">
    <property type="term" value="F:methyltransferase activity"/>
    <property type="evidence" value="ECO:0007669"/>
    <property type="project" value="UniProtKB-KW"/>
</dbReference>
<reference evidence="5 6" key="1">
    <citation type="submission" date="2024-10" db="EMBL/GenBank/DDBJ databases">
        <title>The Natural Products Discovery Center: Release of the First 8490 Sequenced Strains for Exploring Actinobacteria Biosynthetic Diversity.</title>
        <authorList>
            <person name="Kalkreuter E."/>
            <person name="Kautsar S.A."/>
            <person name="Yang D."/>
            <person name="Bader C.D."/>
            <person name="Teijaro C.N."/>
            <person name="Fluegel L."/>
            <person name="Davis C.M."/>
            <person name="Simpson J.R."/>
            <person name="Lauterbach L."/>
            <person name="Steele A.D."/>
            <person name="Gui C."/>
            <person name="Meng S."/>
            <person name="Li G."/>
            <person name="Viehrig K."/>
            <person name="Ye F."/>
            <person name="Su P."/>
            <person name="Kiefer A.F."/>
            <person name="Nichols A."/>
            <person name="Cepeda A.J."/>
            <person name="Yan W."/>
            <person name="Fan B."/>
            <person name="Jiang Y."/>
            <person name="Adhikari A."/>
            <person name="Zheng C.-J."/>
            <person name="Schuster L."/>
            <person name="Cowan T.M."/>
            <person name="Smanski M.J."/>
            <person name="Chevrette M.G."/>
            <person name="De Carvalho L.P.S."/>
            <person name="Shen B."/>
        </authorList>
    </citation>
    <scope>NUCLEOTIDE SEQUENCE [LARGE SCALE GENOMIC DNA]</scope>
    <source>
        <strain evidence="5 6">NPDC004045</strain>
    </source>
</reference>
<dbReference type="Gene3D" id="3.10.290.10">
    <property type="entry name" value="RNA-binding S4 domain"/>
    <property type="match status" value="1"/>
</dbReference>
<dbReference type="Gene3D" id="3.40.50.150">
    <property type="entry name" value="Vaccinia Virus protein VP39"/>
    <property type="match status" value="1"/>
</dbReference>
<dbReference type="PANTHER" id="PTHR32319">
    <property type="entry name" value="BACTERIAL HEMOLYSIN-LIKE PROTEIN"/>
    <property type="match status" value="1"/>
</dbReference>
<dbReference type="CDD" id="cd00165">
    <property type="entry name" value="S4"/>
    <property type="match status" value="1"/>
</dbReference>
<dbReference type="SMART" id="SM00363">
    <property type="entry name" value="S4"/>
    <property type="match status" value="1"/>
</dbReference>
<dbReference type="RefSeq" id="WP_387702958.1">
    <property type="nucleotide sequence ID" value="NZ_JBIAMX010000024.1"/>
</dbReference>
<dbReference type="Pfam" id="PF01479">
    <property type="entry name" value="S4"/>
    <property type="match status" value="1"/>
</dbReference>